<evidence type="ECO:0000313" key="2">
    <source>
        <dbReference type="Proteomes" id="UP000799750"/>
    </source>
</evidence>
<dbReference type="InterPro" id="IPR011333">
    <property type="entry name" value="SKP1/BTB/POZ_sf"/>
</dbReference>
<evidence type="ECO:0000313" key="1">
    <source>
        <dbReference type="EMBL" id="KAF2503144.1"/>
    </source>
</evidence>
<proteinExistence type="predicted"/>
<dbReference type="AlphaFoldDB" id="A0A6A6RF99"/>
<organism evidence="1 2">
    <name type="scientific">Lophium mytilinum</name>
    <dbReference type="NCBI Taxonomy" id="390894"/>
    <lineage>
        <taxon>Eukaryota</taxon>
        <taxon>Fungi</taxon>
        <taxon>Dikarya</taxon>
        <taxon>Ascomycota</taxon>
        <taxon>Pezizomycotina</taxon>
        <taxon>Dothideomycetes</taxon>
        <taxon>Pleosporomycetidae</taxon>
        <taxon>Mytilinidiales</taxon>
        <taxon>Mytilinidiaceae</taxon>
        <taxon>Lophium</taxon>
    </lineage>
</organism>
<protein>
    <recommendedName>
        <fullName evidence="3">BTB domain-containing protein</fullName>
    </recommendedName>
</protein>
<evidence type="ECO:0008006" key="3">
    <source>
        <dbReference type="Google" id="ProtNLM"/>
    </source>
</evidence>
<dbReference type="OrthoDB" id="10493688at2759"/>
<sequence length="286" mass="31843">MDRQAPAEDAATNCEYLSSTTNDRPPYLYQTVITLQAGPYMTFPVHKELLASKSPVIAEHLKLALLHSKIEATLKEKLRDVKSMPKAVNASPGGWSCQDGHPNCGVICNLAENVFGQAADEIKGTLADLGSLKEQVFSDLANRNWDWKPPKGKNILWDLEANNELATLNYVVDGVAAAIEKRLLKHITGDGQPESAAYAAMDRFELPEGTARPEVEILIHALYTGRLQTMDAHGVFHESTPRDLVRVFSLAKKLQIKGVQRDIVDFFQKKNPELMKHIWWKDDADA</sequence>
<name>A0A6A6RF99_9PEZI</name>
<gene>
    <name evidence="1" type="ORF">BU16DRAFT_555163</name>
</gene>
<dbReference type="Gene3D" id="3.30.710.10">
    <property type="entry name" value="Potassium Channel Kv1.1, Chain A"/>
    <property type="match status" value="1"/>
</dbReference>
<reference evidence="1" key="1">
    <citation type="journal article" date="2020" name="Stud. Mycol.">
        <title>101 Dothideomycetes genomes: a test case for predicting lifestyles and emergence of pathogens.</title>
        <authorList>
            <person name="Haridas S."/>
            <person name="Albert R."/>
            <person name="Binder M."/>
            <person name="Bloem J."/>
            <person name="Labutti K."/>
            <person name="Salamov A."/>
            <person name="Andreopoulos B."/>
            <person name="Baker S."/>
            <person name="Barry K."/>
            <person name="Bills G."/>
            <person name="Bluhm B."/>
            <person name="Cannon C."/>
            <person name="Castanera R."/>
            <person name="Culley D."/>
            <person name="Daum C."/>
            <person name="Ezra D."/>
            <person name="Gonzalez J."/>
            <person name="Henrissat B."/>
            <person name="Kuo A."/>
            <person name="Liang C."/>
            <person name="Lipzen A."/>
            <person name="Lutzoni F."/>
            <person name="Magnuson J."/>
            <person name="Mondo S."/>
            <person name="Nolan M."/>
            <person name="Ohm R."/>
            <person name="Pangilinan J."/>
            <person name="Park H.-J."/>
            <person name="Ramirez L."/>
            <person name="Alfaro M."/>
            <person name="Sun H."/>
            <person name="Tritt A."/>
            <person name="Yoshinaga Y."/>
            <person name="Zwiers L.-H."/>
            <person name="Turgeon B."/>
            <person name="Goodwin S."/>
            <person name="Spatafora J."/>
            <person name="Crous P."/>
            <person name="Grigoriev I."/>
        </authorList>
    </citation>
    <scope>NUCLEOTIDE SEQUENCE</scope>
    <source>
        <strain evidence="1">CBS 269.34</strain>
    </source>
</reference>
<dbReference type="EMBL" id="MU004181">
    <property type="protein sequence ID" value="KAF2503144.1"/>
    <property type="molecule type" value="Genomic_DNA"/>
</dbReference>
<dbReference type="Proteomes" id="UP000799750">
    <property type="component" value="Unassembled WGS sequence"/>
</dbReference>
<keyword evidence="2" id="KW-1185">Reference proteome</keyword>
<accession>A0A6A6RF99</accession>